<evidence type="ECO:0000256" key="4">
    <source>
        <dbReference type="ARBA" id="ARBA00023121"/>
    </source>
</evidence>
<feature type="region of interest" description="Disordered" evidence="8">
    <location>
        <begin position="302"/>
        <end position="343"/>
    </location>
</feature>
<feature type="region of interest" description="Disordered" evidence="8">
    <location>
        <begin position="740"/>
        <end position="824"/>
    </location>
</feature>
<dbReference type="Gene3D" id="3.30.70.3490">
    <property type="match status" value="1"/>
</dbReference>
<feature type="compositionally biased region" description="Polar residues" evidence="8">
    <location>
        <begin position="746"/>
        <end position="756"/>
    </location>
</feature>
<dbReference type="Gene3D" id="1.10.287.2720">
    <property type="match status" value="1"/>
</dbReference>
<keyword evidence="7" id="KW-0175">Coiled coil</keyword>
<evidence type="ECO:0000259" key="10">
    <source>
        <dbReference type="PROSITE" id="PS50003"/>
    </source>
</evidence>
<feature type="transmembrane region" description="Helical" evidence="9">
    <location>
        <begin position="872"/>
        <end position="889"/>
    </location>
</feature>
<evidence type="ECO:0000256" key="9">
    <source>
        <dbReference type="SAM" id="Phobius"/>
    </source>
</evidence>
<protein>
    <recommendedName>
        <fullName evidence="6">Oxysterol-binding protein</fullName>
    </recommendedName>
</protein>
<feature type="compositionally biased region" description="Acidic residues" evidence="8">
    <location>
        <begin position="332"/>
        <end position="343"/>
    </location>
</feature>
<keyword evidence="2 6" id="KW-0813">Transport</keyword>
<evidence type="ECO:0000256" key="2">
    <source>
        <dbReference type="ARBA" id="ARBA00022448"/>
    </source>
</evidence>
<gene>
    <name evidence="12" type="primary">LOC100375507</name>
</gene>
<evidence type="ECO:0000256" key="7">
    <source>
        <dbReference type="SAM" id="Coils"/>
    </source>
</evidence>
<proteinExistence type="inferred from homology"/>
<evidence type="ECO:0000256" key="5">
    <source>
        <dbReference type="RuleBase" id="RU003844"/>
    </source>
</evidence>
<dbReference type="InterPro" id="IPR018494">
    <property type="entry name" value="Oxysterol-bd_CS"/>
</dbReference>
<dbReference type="SUPFAM" id="SSF50729">
    <property type="entry name" value="PH domain-like"/>
    <property type="match status" value="1"/>
</dbReference>
<keyword evidence="9" id="KW-1133">Transmembrane helix</keyword>
<dbReference type="RefSeq" id="XP_006812325.1">
    <property type="nucleotide sequence ID" value="XM_006812262.1"/>
</dbReference>
<feature type="coiled-coil region" evidence="7">
    <location>
        <begin position="104"/>
        <end position="138"/>
    </location>
</feature>
<feature type="region of interest" description="Disordered" evidence="8">
    <location>
        <begin position="35"/>
        <end position="79"/>
    </location>
</feature>
<evidence type="ECO:0000313" key="11">
    <source>
        <dbReference type="Proteomes" id="UP000694865"/>
    </source>
</evidence>
<dbReference type="Pfam" id="PF01237">
    <property type="entry name" value="Oxysterol_BP"/>
    <property type="match status" value="1"/>
</dbReference>
<dbReference type="Gene3D" id="2.40.160.120">
    <property type="match status" value="1"/>
</dbReference>
<dbReference type="InterPro" id="IPR037239">
    <property type="entry name" value="OSBP_sf"/>
</dbReference>
<dbReference type="CDD" id="cd13286">
    <property type="entry name" value="PH_OPR5_ORP8"/>
    <property type="match status" value="1"/>
</dbReference>
<dbReference type="GeneID" id="100375507"/>
<keyword evidence="3 6" id="KW-0445">Lipid transport</keyword>
<feature type="coiled-coil region" evidence="7">
    <location>
        <begin position="668"/>
        <end position="695"/>
    </location>
</feature>
<dbReference type="InterPro" id="IPR000648">
    <property type="entry name" value="Oxysterol-bd"/>
</dbReference>
<feature type="compositionally biased region" description="Basic and acidic residues" evidence="8">
    <location>
        <begin position="797"/>
        <end position="812"/>
    </location>
</feature>
<organism evidence="11 12">
    <name type="scientific">Saccoglossus kowalevskii</name>
    <name type="common">Acorn worm</name>
    <dbReference type="NCBI Taxonomy" id="10224"/>
    <lineage>
        <taxon>Eukaryota</taxon>
        <taxon>Metazoa</taxon>
        <taxon>Hemichordata</taxon>
        <taxon>Enteropneusta</taxon>
        <taxon>Harrimaniidae</taxon>
        <taxon>Saccoglossus</taxon>
    </lineage>
</organism>
<sequence length="893" mass="101816">MEVYDTHDKEVADIVSGAYSGTCNPPVINVDYSASRSPVSRSKMPHVRKEQGDGLSDSSPNYSPVPGQGTEDDEYFNRLDPNRESSFKAQRSKSEGKLHSLDYKSSKLAKRESLKAQKKNYRREKKRATKELLSTLKDPSVVVLSGWLKVRGTLKGWTKLWCVLKPGILLIYKSSKHGQWVGTVLLNTCDVLERPSRKDGFCFKLFHPLDQSIWATRGPKGESMGSITIPLPSNYLIFRALSEADGKCWMDALELSLRCSSLLMRSMKEHDMSGTTGETGSDLTQQLQTFLHTAREMNESEIENKHFKDVGLDEPDQDEGDKDGDKDKESETDASEEDDEVEELQDIAHVETTYVSENKEELGQEFNQTDTIADENKSIVWMLIKQVRPGMDLSRVLLHLLIYKLRMLLKLQCIFVVCHRAVKDNDAFSRMKQVLRWYLSGFYKKPKGAKKPYNPILGETFRCMWPHPTTGSKTYYMSEQVSHHPPISAFHVSNRKDGFCVSGSILAKSKFYGNSIAAILDGTAKLSLITRGEDYLVTMPYAYCKGILYGTLTMEYGGKVSVECEKTGYRTEMEFKLKPLLGSSDNVNHIVGKIKLGKETIATIDGKWDGEVYIKDKRTGETELFWNVTDDVRKSRLKRYIPNWDEMGEIESQKLWIHVTEAINKGDQVEATKEKTILEEAQRQAKNERKAKRQEWLPRLFEQDDITGEWLYKHADARPWDAMNDIQQYEYGGIIQTKTKHRTPMVRTTSIISLAPSSRLGRRESKRDHVKHNKHTRTTMSLRPISNSHSGDSDGSTPDHHSESSDNDEHSSNKSSTKGSHNTSNILNAIQPLHESQQQCTDQLKVISHQLLTIARHQEENQFMFGLRSKDWLLLCIVLLTQVLLNYFLKQNE</sequence>
<keyword evidence="11" id="KW-1185">Reference proteome</keyword>
<feature type="compositionally biased region" description="Basic residues" evidence="8">
    <location>
        <begin position="768"/>
        <end position="777"/>
    </location>
</feature>
<dbReference type="Gene3D" id="2.30.29.30">
    <property type="entry name" value="Pleckstrin-homology domain (PH domain)/Phosphotyrosine-binding domain (PTB)"/>
    <property type="match status" value="1"/>
</dbReference>
<dbReference type="PROSITE" id="PS01013">
    <property type="entry name" value="OSBP"/>
    <property type="match status" value="1"/>
</dbReference>
<dbReference type="Proteomes" id="UP000694865">
    <property type="component" value="Unplaced"/>
</dbReference>
<feature type="domain" description="PH" evidence="10">
    <location>
        <begin position="141"/>
        <end position="258"/>
    </location>
</feature>
<feature type="compositionally biased region" description="Acidic residues" evidence="8">
    <location>
        <begin position="312"/>
        <end position="322"/>
    </location>
</feature>
<evidence type="ECO:0000256" key="1">
    <source>
        <dbReference type="ARBA" id="ARBA00008842"/>
    </source>
</evidence>
<evidence type="ECO:0000256" key="3">
    <source>
        <dbReference type="ARBA" id="ARBA00023055"/>
    </source>
</evidence>
<keyword evidence="9" id="KW-0472">Membrane</keyword>
<comment type="similarity">
    <text evidence="1 5">Belongs to the OSBP family.</text>
</comment>
<dbReference type="PROSITE" id="PS50003">
    <property type="entry name" value="PH_DOMAIN"/>
    <property type="match status" value="1"/>
</dbReference>
<dbReference type="PANTHER" id="PTHR10972:SF102">
    <property type="entry name" value="OXYSTEROL-BINDING PROTEIN"/>
    <property type="match status" value="1"/>
</dbReference>
<dbReference type="InterPro" id="IPR001849">
    <property type="entry name" value="PH_domain"/>
</dbReference>
<dbReference type="SUPFAM" id="SSF144000">
    <property type="entry name" value="Oxysterol-binding protein-like"/>
    <property type="match status" value="1"/>
</dbReference>
<name>A0ABM0LX34_SACKO</name>
<feature type="compositionally biased region" description="Polar residues" evidence="8">
    <location>
        <begin position="778"/>
        <end position="796"/>
    </location>
</feature>
<accession>A0ABM0LX34</accession>
<evidence type="ECO:0000256" key="8">
    <source>
        <dbReference type="SAM" id="MobiDB-lite"/>
    </source>
</evidence>
<dbReference type="SMART" id="SM00233">
    <property type="entry name" value="PH"/>
    <property type="match status" value="1"/>
</dbReference>
<reference evidence="12" key="1">
    <citation type="submission" date="2025-08" db="UniProtKB">
        <authorList>
            <consortium name="RefSeq"/>
        </authorList>
    </citation>
    <scope>IDENTIFICATION</scope>
    <source>
        <tissue evidence="12">Testes</tissue>
    </source>
</reference>
<evidence type="ECO:0000313" key="12">
    <source>
        <dbReference type="RefSeq" id="XP_006812325.1"/>
    </source>
</evidence>
<dbReference type="InterPro" id="IPR011993">
    <property type="entry name" value="PH-like_dom_sf"/>
</dbReference>
<keyword evidence="9" id="KW-0812">Transmembrane</keyword>
<keyword evidence="4" id="KW-0446">Lipid-binding</keyword>
<feature type="compositionally biased region" description="Basic and acidic residues" evidence="8">
    <location>
        <begin position="302"/>
        <end position="311"/>
    </location>
</feature>
<dbReference type="Pfam" id="PF00169">
    <property type="entry name" value="PH"/>
    <property type="match status" value="1"/>
</dbReference>
<dbReference type="PANTHER" id="PTHR10972">
    <property type="entry name" value="OXYSTEROL-BINDING PROTEIN-RELATED"/>
    <property type="match status" value="1"/>
</dbReference>
<evidence type="ECO:0000256" key="6">
    <source>
        <dbReference type="RuleBase" id="RU003845"/>
    </source>
</evidence>